<reference evidence="1" key="1">
    <citation type="journal article" date="2016" name="Gigascience">
        <title>De novo construction of an expanded transcriptome assembly for the western tarnished plant bug, Lygus hesperus.</title>
        <authorList>
            <person name="Tassone E.E."/>
            <person name="Geib S.M."/>
            <person name="Hall B."/>
            <person name="Fabrick J.A."/>
            <person name="Brent C.S."/>
            <person name="Hull J.J."/>
        </authorList>
    </citation>
    <scope>NUCLEOTIDE SEQUENCE</scope>
</reference>
<organism evidence="1">
    <name type="scientific">Lygus hesperus</name>
    <name type="common">Western plant bug</name>
    <dbReference type="NCBI Taxonomy" id="30085"/>
    <lineage>
        <taxon>Eukaryota</taxon>
        <taxon>Metazoa</taxon>
        <taxon>Ecdysozoa</taxon>
        <taxon>Arthropoda</taxon>
        <taxon>Hexapoda</taxon>
        <taxon>Insecta</taxon>
        <taxon>Pterygota</taxon>
        <taxon>Neoptera</taxon>
        <taxon>Paraneoptera</taxon>
        <taxon>Hemiptera</taxon>
        <taxon>Heteroptera</taxon>
        <taxon>Panheteroptera</taxon>
        <taxon>Cimicomorpha</taxon>
        <taxon>Miridae</taxon>
        <taxon>Mirini</taxon>
        <taxon>Lygus</taxon>
    </lineage>
</organism>
<feature type="non-terminal residue" evidence="1">
    <location>
        <position position="100"/>
    </location>
</feature>
<accession>A0A146LFG8</accession>
<proteinExistence type="predicted"/>
<name>A0A146LFG8_LYGHE</name>
<gene>
    <name evidence="1" type="ORF">g.95250</name>
</gene>
<dbReference type="EMBL" id="GDHC01012892">
    <property type="protein sequence ID" value="JAQ05737.1"/>
    <property type="molecule type" value="Transcribed_RNA"/>
</dbReference>
<protein>
    <submittedName>
        <fullName evidence="1">Uncharacterized protein</fullName>
    </submittedName>
</protein>
<sequence length="100" mass="11073">MLSSSAGKVTKALLTVVAEDKQLVCEETNMRATSGHKVYKIYEGVFTNDACTNVKKNNSTNNKKHVMVYVYIDHGVVYYKISSLVNKKFCAAGSLEEVFA</sequence>
<dbReference type="AlphaFoldDB" id="A0A146LFG8"/>
<evidence type="ECO:0000313" key="1">
    <source>
        <dbReference type="EMBL" id="JAQ05737.1"/>
    </source>
</evidence>